<organism evidence="1 2">
    <name type="scientific">Terrisporobacter glycolicus ATCC 14880 = DSM 1288</name>
    <dbReference type="NCBI Taxonomy" id="1121315"/>
    <lineage>
        <taxon>Bacteria</taxon>
        <taxon>Bacillati</taxon>
        <taxon>Bacillota</taxon>
        <taxon>Clostridia</taxon>
        <taxon>Peptostreptococcales</taxon>
        <taxon>Peptostreptococcaceae</taxon>
        <taxon>Terrisporobacter</taxon>
    </lineage>
</organism>
<dbReference type="RefSeq" id="WP_018590584.1">
    <property type="nucleotide sequence ID" value="NZ_CP117523.1"/>
</dbReference>
<dbReference type="Proteomes" id="UP001348492">
    <property type="component" value="Chromosome"/>
</dbReference>
<protein>
    <recommendedName>
        <fullName evidence="3">Lipoprotein</fullName>
    </recommendedName>
</protein>
<sequence length="65" mass="7005">MKSLIKKLSVVLSLIMAFGLVGCSNSCGFSYGPKKIAVLLSGEIAKNLLGEKVNKDNVNDFEGEW</sequence>
<accession>A0ABZ2EVK9</accession>
<evidence type="ECO:0000313" key="2">
    <source>
        <dbReference type="Proteomes" id="UP001348492"/>
    </source>
</evidence>
<evidence type="ECO:0008006" key="3">
    <source>
        <dbReference type="Google" id="ProtNLM"/>
    </source>
</evidence>
<reference evidence="1 2" key="1">
    <citation type="journal article" date="2023" name="PLoS ONE">
        <title>Genome-based metabolic and phylogenomic analysis of three Terrisporobacter species.</title>
        <authorList>
            <person name="Boer T."/>
            <person name="Bengelsdorf F.R."/>
            <person name="Bomeke M."/>
            <person name="Daniel R."/>
            <person name="Poehlein A."/>
        </authorList>
    </citation>
    <scope>NUCLEOTIDE SEQUENCE [LARGE SCALE GENOMIC DNA]</scope>
    <source>
        <strain evidence="1 2">DSM 1288</strain>
    </source>
</reference>
<gene>
    <name evidence="1" type="ORF">TEGL_23640</name>
</gene>
<evidence type="ECO:0000313" key="1">
    <source>
        <dbReference type="EMBL" id="WWD83942.1"/>
    </source>
</evidence>
<proteinExistence type="predicted"/>
<keyword evidence="2" id="KW-1185">Reference proteome</keyword>
<dbReference type="EMBL" id="CP117523">
    <property type="protein sequence ID" value="WWD83942.1"/>
    <property type="molecule type" value="Genomic_DNA"/>
</dbReference>
<dbReference type="PROSITE" id="PS51257">
    <property type="entry name" value="PROKAR_LIPOPROTEIN"/>
    <property type="match status" value="1"/>
</dbReference>
<name>A0ABZ2EVK9_9FIRM</name>